<reference evidence="1 2" key="1">
    <citation type="journal article" date="2020" name="Cell">
        <title>Large-Scale Comparative Analyses of Tick Genomes Elucidate Their Genetic Diversity and Vector Capacities.</title>
        <authorList>
            <consortium name="Tick Genome and Microbiome Consortium (TIGMIC)"/>
            <person name="Jia N."/>
            <person name="Wang J."/>
            <person name="Shi W."/>
            <person name="Du L."/>
            <person name="Sun Y."/>
            <person name="Zhan W."/>
            <person name="Jiang J.F."/>
            <person name="Wang Q."/>
            <person name="Zhang B."/>
            <person name="Ji P."/>
            <person name="Bell-Sakyi L."/>
            <person name="Cui X.M."/>
            <person name="Yuan T.T."/>
            <person name="Jiang B.G."/>
            <person name="Yang W.F."/>
            <person name="Lam T.T."/>
            <person name="Chang Q.C."/>
            <person name="Ding S.J."/>
            <person name="Wang X.J."/>
            <person name="Zhu J.G."/>
            <person name="Ruan X.D."/>
            <person name="Zhao L."/>
            <person name="Wei J.T."/>
            <person name="Ye R.Z."/>
            <person name="Que T.C."/>
            <person name="Du C.H."/>
            <person name="Zhou Y.H."/>
            <person name="Cheng J.X."/>
            <person name="Dai P.F."/>
            <person name="Guo W.B."/>
            <person name="Han X.H."/>
            <person name="Huang E.J."/>
            <person name="Li L.F."/>
            <person name="Wei W."/>
            <person name="Gao Y.C."/>
            <person name="Liu J.Z."/>
            <person name="Shao H.Z."/>
            <person name="Wang X."/>
            <person name="Wang C.C."/>
            <person name="Yang T.C."/>
            <person name="Huo Q.B."/>
            <person name="Li W."/>
            <person name="Chen H.Y."/>
            <person name="Chen S.E."/>
            <person name="Zhou L.G."/>
            <person name="Ni X.B."/>
            <person name="Tian J.H."/>
            <person name="Sheng Y."/>
            <person name="Liu T."/>
            <person name="Pan Y.S."/>
            <person name="Xia L.Y."/>
            <person name="Li J."/>
            <person name="Zhao F."/>
            <person name="Cao W.C."/>
        </authorList>
    </citation>
    <scope>NUCLEOTIDE SEQUENCE [LARGE SCALE GENOMIC DNA]</scope>
    <source>
        <strain evidence="1">Iper-2018</strain>
    </source>
</reference>
<gene>
    <name evidence="1" type="ORF">HPB47_017953</name>
</gene>
<dbReference type="EMBL" id="JABSTQ010006963">
    <property type="protein sequence ID" value="KAG0436419.1"/>
    <property type="molecule type" value="Genomic_DNA"/>
</dbReference>
<evidence type="ECO:0000313" key="1">
    <source>
        <dbReference type="EMBL" id="KAG0436419.1"/>
    </source>
</evidence>
<name>A0AC60QM39_IXOPE</name>
<organism evidence="1 2">
    <name type="scientific">Ixodes persulcatus</name>
    <name type="common">Taiga tick</name>
    <dbReference type="NCBI Taxonomy" id="34615"/>
    <lineage>
        <taxon>Eukaryota</taxon>
        <taxon>Metazoa</taxon>
        <taxon>Ecdysozoa</taxon>
        <taxon>Arthropoda</taxon>
        <taxon>Chelicerata</taxon>
        <taxon>Arachnida</taxon>
        <taxon>Acari</taxon>
        <taxon>Parasitiformes</taxon>
        <taxon>Ixodida</taxon>
        <taxon>Ixodoidea</taxon>
        <taxon>Ixodidae</taxon>
        <taxon>Ixodinae</taxon>
        <taxon>Ixodes</taxon>
    </lineage>
</organism>
<keyword evidence="2" id="KW-1185">Reference proteome</keyword>
<proteinExistence type="predicted"/>
<sequence length="232" mass="26112">MVNTRKKKDAQPKVKEGPDVECEECGRWCCMMETEFKTVAEAEESSFTCRSCEKVELGFGRIGREWADTVQELKREIGVEREKRVQLEAQVGDLIKRAEADVEEMTREWGSKVDSVAGELRREREQRAELERQVEEWKVELEEHKKKCEEMVQQLTGVVNKEKGEVAADRCDGVFDCVGKESAQLYSAAVQQGSSKAAEVEAEKAQIAGGDEDRQSGVKKGAGGRRLKHNKG</sequence>
<protein>
    <submittedName>
        <fullName evidence="1">Uncharacterized protein</fullName>
    </submittedName>
</protein>
<comment type="caution">
    <text evidence="1">The sequence shown here is derived from an EMBL/GenBank/DDBJ whole genome shotgun (WGS) entry which is preliminary data.</text>
</comment>
<evidence type="ECO:0000313" key="2">
    <source>
        <dbReference type="Proteomes" id="UP000805193"/>
    </source>
</evidence>
<accession>A0AC60QM39</accession>
<dbReference type="Proteomes" id="UP000805193">
    <property type="component" value="Unassembled WGS sequence"/>
</dbReference>